<evidence type="ECO:0000313" key="1">
    <source>
        <dbReference type="EMBL" id="OHT00633.1"/>
    </source>
</evidence>
<proteinExistence type="predicted"/>
<dbReference type="GeneID" id="94843321"/>
<dbReference type="RefSeq" id="XP_068353769.1">
    <property type="nucleotide sequence ID" value="XM_068508617.1"/>
</dbReference>
<dbReference type="VEuPathDB" id="TrichDB:TRFO_32659"/>
<keyword evidence="2" id="KW-1185">Reference proteome</keyword>
<gene>
    <name evidence="1" type="ORF">TRFO_32659</name>
</gene>
<comment type="caution">
    <text evidence="1">The sequence shown here is derived from an EMBL/GenBank/DDBJ whole genome shotgun (WGS) entry which is preliminary data.</text>
</comment>
<dbReference type="Proteomes" id="UP000179807">
    <property type="component" value="Unassembled WGS sequence"/>
</dbReference>
<dbReference type="EMBL" id="MLAK01000946">
    <property type="protein sequence ID" value="OHT00633.1"/>
    <property type="molecule type" value="Genomic_DNA"/>
</dbReference>
<protein>
    <submittedName>
        <fullName evidence="1">Uncharacterized protein</fullName>
    </submittedName>
</protein>
<evidence type="ECO:0000313" key="2">
    <source>
        <dbReference type="Proteomes" id="UP000179807"/>
    </source>
</evidence>
<organism evidence="1 2">
    <name type="scientific">Tritrichomonas foetus</name>
    <dbReference type="NCBI Taxonomy" id="1144522"/>
    <lineage>
        <taxon>Eukaryota</taxon>
        <taxon>Metamonada</taxon>
        <taxon>Parabasalia</taxon>
        <taxon>Tritrichomonadida</taxon>
        <taxon>Tritrichomonadidae</taxon>
        <taxon>Tritrichomonas</taxon>
    </lineage>
</organism>
<reference evidence="1" key="1">
    <citation type="submission" date="2016-10" db="EMBL/GenBank/DDBJ databases">
        <authorList>
            <person name="Benchimol M."/>
            <person name="Almeida L.G."/>
            <person name="Vasconcelos A.T."/>
            <person name="Perreira-Neves A."/>
            <person name="Rosa I.A."/>
            <person name="Tasca T."/>
            <person name="Bogo M.R."/>
            <person name="de Souza W."/>
        </authorList>
    </citation>
    <scope>NUCLEOTIDE SEQUENCE [LARGE SCALE GENOMIC DNA]</scope>
    <source>
        <strain evidence="1">K</strain>
    </source>
</reference>
<name>A0A1J4JND2_9EUKA</name>
<sequence length="162" mass="19017">MKQIPSPDRTKIRLNSTTTSIANSLESPHSKFSSSINDDSIIELREQVFDGLAFSKIPDKKLRLLIIHLKQYIKHEVSIGNDFNAKLGEMKLRSLRKELKFRQNPASAKDKEEDIYQKEYFLFFLTPDGRLSLNFLIRKPKCFLKNFKKFMKKKFTICVQEK</sequence>
<accession>A0A1J4JND2</accession>
<dbReference type="AlphaFoldDB" id="A0A1J4JND2"/>